<dbReference type="InterPro" id="IPR029063">
    <property type="entry name" value="SAM-dependent_MTases_sf"/>
</dbReference>
<evidence type="ECO:0000313" key="2">
    <source>
        <dbReference type="EMBL" id="CAB3638587.1"/>
    </source>
</evidence>
<proteinExistence type="predicted"/>
<dbReference type="Gene3D" id="3.40.50.150">
    <property type="entry name" value="Vaccinia Virus protein VP39"/>
    <property type="match status" value="1"/>
</dbReference>
<gene>
    <name evidence="2" type="ORF">LMG22037_00079</name>
</gene>
<reference evidence="2 3" key="1">
    <citation type="submission" date="2020-04" db="EMBL/GenBank/DDBJ databases">
        <authorList>
            <person name="De Canck E."/>
        </authorList>
    </citation>
    <scope>NUCLEOTIDE SEQUENCE [LARGE SCALE GENOMIC DNA]</scope>
    <source>
        <strain evidence="2 3">LMG 22037</strain>
    </source>
</reference>
<name>A0A6J4ZP81_9BURK</name>
<dbReference type="RefSeq" id="WP_035476628.1">
    <property type="nucleotide sequence ID" value="NZ_CADFGL010000001.1"/>
</dbReference>
<feature type="domain" description="Methyltransferase type 11" evidence="1">
    <location>
        <begin position="74"/>
        <end position="168"/>
    </location>
</feature>
<dbReference type="AlphaFoldDB" id="A0A6J4ZP81"/>
<organism evidence="2 3">
    <name type="scientific">Paraburkholderia phenoliruptrix</name>
    <dbReference type="NCBI Taxonomy" id="252970"/>
    <lineage>
        <taxon>Bacteria</taxon>
        <taxon>Pseudomonadati</taxon>
        <taxon>Pseudomonadota</taxon>
        <taxon>Betaproteobacteria</taxon>
        <taxon>Burkholderiales</taxon>
        <taxon>Burkholderiaceae</taxon>
        <taxon>Paraburkholderia</taxon>
    </lineage>
</organism>
<dbReference type="Proteomes" id="UP000494249">
    <property type="component" value="Unassembled WGS sequence"/>
</dbReference>
<dbReference type="InterPro" id="IPR013216">
    <property type="entry name" value="Methyltransf_11"/>
</dbReference>
<protein>
    <recommendedName>
        <fullName evidence="1">Methyltransferase type 11 domain-containing protein</fullName>
    </recommendedName>
</protein>
<sequence length="270" mass="31213">MYRPVDRQLVPAIHLKQAKEIYSRLCREYVAHRRGDGEYLEYVRSVIANDASLDRHVRVFEIYAPYIQDGMKVLDWGCRHAPDSCLLRALHRDITIYGCDLCTEGQFQEFHDYAELSFTPLSHEYLLPYRDNEFDAVVGSGVLEHVAREQKSLDELWRVIKDNGLLVITFLPNRWSLTENACRLLKKPEGHNRLYSLGDAKRLFLKSGFVPEVCGYHQFFPTFAKGVKGGRVLNTLAKLGMKLNRPLERVPIANAVSSNLFFVLRRVHEM</sequence>
<dbReference type="SUPFAM" id="SSF53335">
    <property type="entry name" value="S-adenosyl-L-methionine-dependent methyltransferases"/>
    <property type="match status" value="1"/>
</dbReference>
<dbReference type="EMBL" id="CADIKB010000001">
    <property type="protein sequence ID" value="CAB3638587.1"/>
    <property type="molecule type" value="Genomic_DNA"/>
</dbReference>
<dbReference type="Pfam" id="PF08241">
    <property type="entry name" value="Methyltransf_11"/>
    <property type="match status" value="1"/>
</dbReference>
<dbReference type="GO" id="GO:0008757">
    <property type="term" value="F:S-adenosylmethionine-dependent methyltransferase activity"/>
    <property type="evidence" value="ECO:0007669"/>
    <property type="project" value="InterPro"/>
</dbReference>
<evidence type="ECO:0000313" key="3">
    <source>
        <dbReference type="Proteomes" id="UP000494249"/>
    </source>
</evidence>
<evidence type="ECO:0000259" key="1">
    <source>
        <dbReference type="Pfam" id="PF08241"/>
    </source>
</evidence>
<accession>A0A6J4ZP81</accession>